<reference evidence="6" key="1">
    <citation type="submission" date="2022-08" db="EMBL/GenBank/DDBJ databases">
        <title>Novel sulphate-reducing endosymbionts in the free-living metamonad Anaeramoeba.</title>
        <authorList>
            <person name="Jerlstrom-Hultqvist J."/>
            <person name="Cepicka I."/>
            <person name="Gallot-Lavallee L."/>
            <person name="Salas-Leiva D."/>
            <person name="Curtis B.A."/>
            <person name="Zahonova K."/>
            <person name="Pipaliya S."/>
            <person name="Dacks J."/>
            <person name="Roger A.J."/>
        </authorList>
    </citation>
    <scope>NUCLEOTIDE SEQUENCE</scope>
    <source>
        <strain evidence="6">Busselton2</strain>
    </source>
</reference>
<evidence type="ECO:0000259" key="5">
    <source>
        <dbReference type="PROSITE" id="PS51294"/>
    </source>
</evidence>
<dbReference type="InterPro" id="IPR051651">
    <property type="entry name" value="DMTF1_DNA-bind_reg"/>
</dbReference>
<dbReference type="PROSITE" id="PS51294">
    <property type="entry name" value="HTH_MYB"/>
    <property type="match status" value="2"/>
</dbReference>
<evidence type="ECO:0000256" key="2">
    <source>
        <dbReference type="ARBA" id="ARBA00023125"/>
    </source>
</evidence>
<comment type="subcellular location">
    <subcellularLocation>
        <location evidence="1">Nucleus</location>
    </subcellularLocation>
</comment>
<dbReference type="Pfam" id="PF13921">
    <property type="entry name" value="Myb_DNA-bind_6"/>
    <property type="match status" value="1"/>
</dbReference>
<dbReference type="EMBL" id="JANTQA010000042">
    <property type="protein sequence ID" value="KAJ3434787.1"/>
    <property type="molecule type" value="Genomic_DNA"/>
</dbReference>
<dbReference type="PROSITE" id="PS50090">
    <property type="entry name" value="MYB_LIKE"/>
    <property type="match status" value="2"/>
</dbReference>
<dbReference type="CDD" id="cd00167">
    <property type="entry name" value="SANT"/>
    <property type="match status" value="1"/>
</dbReference>
<organism evidence="6 7">
    <name type="scientific">Anaeramoeba flamelloides</name>
    <dbReference type="NCBI Taxonomy" id="1746091"/>
    <lineage>
        <taxon>Eukaryota</taxon>
        <taxon>Metamonada</taxon>
        <taxon>Anaeramoebidae</taxon>
        <taxon>Anaeramoeba</taxon>
    </lineage>
</organism>
<dbReference type="GO" id="GO:0005634">
    <property type="term" value="C:nucleus"/>
    <property type="evidence" value="ECO:0007669"/>
    <property type="project" value="UniProtKB-SubCell"/>
</dbReference>
<dbReference type="GO" id="GO:0000976">
    <property type="term" value="F:transcription cis-regulatory region binding"/>
    <property type="evidence" value="ECO:0007669"/>
    <property type="project" value="TreeGrafter"/>
</dbReference>
<keyword evidence="2" id="KW-0238">DNA-binding</keyword>
<gene>
    <name evidence="6" type="ORF">M0812_01908</name>
</gene>
<protein>
    <submittedName>
        <fullName evidence="6">Cyclin-d-binding myb-like transcription factor</fullName>
    </submittedName>
</protein>
<dbReference type="InterPro" id="IPR017930">
    <property type="entry name" value="Myb_dom"/>
</dbReference>
<dbReference type="Proteomes" id="UP001146793">
    <property type="component" value="Unassembled WGS sequence"/>
</dbReference>
<dbReference type="PANTHER" id="PTHR46380:SF2">
    <property type="entry name" value="CYCLIN-D-BINDING MYB-LIKE TRANSCRIPTION FACTOR 1"/>
    <property type="match status" value="1"/>
</dbReference>
<dbReference type="GO" id="GO:0003700">
    <property type="term" value="F:DNA-binding transcription factor activity"/>
    <property type="evidence" value="ECO:0007669"/>
    <property type="project" value="TreeGrafter"/>
</dbReference>
<evidence type="ECO:0000256" key="1">
    <source>
        <dbReference type="ARBA" id="ARBA00004123"/>
    </source>
</evidence>
<evidence type="ECO:0000259" key="4">
    <source>
        <dbReference type="PROSITE" id="PS50090"/>
    </source>
</evidence>
<feature type="domain" description="HTH myb-type" evidence="5">
    <location>
        <begin position="104"/>
        <end position="158"/>
    </location>
</feature>
<dbReference type="InterPro" id="IPR009057">
    <property type="entry name" value="Homeodomain-like_sf"/>
</dbReference>
<comment type="caution">
    <text evidence="6">The sequence shown here is derived from an EMBL/GenBank/DDBJ whole genome shotgun (WGS) entry which is preliminary data.</text>
</comment>
<dbReference type="SMART" id="SM00717">
    <property type="entry name" value="SANT"/>
    <property type="match status" value="3"/>
</dbReference>
<dbReference type="Gene3D" id="1.10.10.60">
    <property type="entry name" value="Homeodomain-like"/>
    <property type="match status" value="2"/>
</dbReference>
<accession>A0AAV7YY24</accession>
<feature type="domain" description="Myb-like" evidence="4">
    <location>
        <begin position="52"/>
        <end position="96"/>
    </location>
</feature>
<evidence type="ECO:0000313" key="6">
    <source>
        <dbReference type="EMBL" id="KAJ3434787.1"/>
    </source>
</evidence>
<evidence type="ECO:0000313" key="7">
    <source>
        <dbReference type="Proteomes" id="UP001146793"/>
    </source>
</evidence>
<feature type="domain" description="HTH myb-type" evidence="5">
    <location>
        <begin position="50"/>
        <end position="93"/>
    </location>
</feature>
<sequence>MKEFLQKLIHAKAKQKDDLFMCWKEIQKAVERRNMQSVYTHVRLCFWVPKVRGKWSKKEEKKLVKLQKKYEGNYYRIARIIGRHPANILQHWRLMKGIHLNEGWQPKEEERLLQAIKKVHNGEYPNGVIKWKKVAKILKTKNPQQCRDKWQSTLKDTITEKSHDKLIVEMVYSTDPIDTEDVNWGKVAEDLNQTSFQVRRRYKQLEKTIPNFQLMDFQEILDSLYSKYFENEK</sequence>
<name>A0AAV7YY24_9EUKA</name>
<dbReference type="InterPro" id="IPR001005">
    <property type="entry name" value="SANT/Myb"/>
</dbReference>
<keyword evidence="3" id="KW-0539">Nucleus</keyword>
<dbReference type="Pfam" id="PF00249">
    <property type="entry name" value="Myb_DNA-binding"/>
    <property type="match status" value="1"/>
</dbReference>
<dbReference type="PANTHER" id="PTHR46380">
    <property type="entry name" value="CYCLIN-D-BINDING MYB-LIKE TRANSCRIPTION FACTOR 1"/>
    <property type="match status" value="1"/>
</dbReference>
<proteinExistence type="predicted"/>
<dbReference type="SUPFAM" id="SSF46689">
    <property type="entry name" value="Homeodomain-like"/>
    <property type="match status" value="2"/>
</dbReference>
<dbReference type="AlphaFoldDB" id="A0AAV7YY24"/>
<evidence type="ECO:0000256" key="3">
    <source>
        <dbReference type="ARBA" id="ARBA00023242"/>
    </source>
</evidence>
<feature type="domain" description="Myb-like" evidence="4">
    <location>
        <begin position="104"/>
        <end position="154"/>
    </location>
</feature>